<comment type="caution">
    <text evidence="2">The sequence shown here is derived from an EMBL/GenBank/DDBJ whole genome shotgun (WGS) entry which is preliminary data.</text>
</comment>
<dbReference type="CDD" id="cd00077">
    <property type="entry name" value="HDc"/>
    <property type="match status" value="1"/>
</dbReference>
<reference evidence="2 3" key="1">
    <citation type="submission" date="2022-03" db="EMBL/GenBank/DDBJ databases">
        <title>Parabacteroides sp. nov. isolated from swine feces.</title>
        <authorList>
            <person name="Bak J.E."/>
        </authorList>
    </citation>
    <scope>NUCLEOTIDE SEQUENCE [LARGE SCALE GENOMIC DNA]</scope>
    <source>
        <strain evidence="2 3">AGMB00274</strain>
    </source>
</reference>
<evidence type="ECO:0000313" key="3">
    <source>
        <dbReference type="Proteomes" id="UP001165444"/>
    </source>
</evidence>
<name>A0ABT0C388_9BACT</name>
<sequence length="180" mass="20638">MNPLDIIKKYYPESSEAYHILTVHSRSVADKALEIARRHPELNLDLTFIEEAAMLHDIGIFKCDADGIDCHGEAPYICHGYLGADLMRAEGYPRHALVCERHTGTGLSLKMIEEQNLPVPHRDMRPVSWEEQIICFADKFFSKTKLDKEKSPEKIHKSLSKYGEETVSQFDTWCKLFLGE</sequence>
<dbReference type="PANTHER" id="PTHR35795">
    <property type="entry name" value="SLR1885 PROTEIN"/>
    <property type="match status" value="1"/>
</dbReference>
<accession>A0ABT0C388</accession>
<evidence type="ECO:0000313" key="2">
    <source>
        <dbReference type="EMBL" id="MCJ2381488.1"/>
    </source>
</evidence>
<evidence type="ECO:0000259" key="1">
    <source>
        <dbReference type="Pfam" id="PF01966"/>
    </source>
</evidence>
<dbReference type="Proteomes" id="UP001165444">
    <property type="component" value="Unassembled WGS sequence"/>
</dbReference>
<dbReference type="Gene3D" id="1.10.3210.10">
    <property type="entry name" value="Hypothetical protein af1432"/>
    <property type="match status" value="1"/>
</dbReference>
<dbReference type="PANTHER" id="PTHR35795:SF1">
    <property type="entry name" value="BIS(5'-NUCLEOSYL)-TETRAPHOSPHATASE, SYMMETRICAL"/>
    <property type="match status" value="1"/>
</dbReference>
<dbReference type="NCBIfam" id="TIGR00277">
    <property type="entry name" value="HDIG"/>
    <property type="match status" value="1"/>
</dbReference>
<protein>
    <submittedName>
        <fullName evidence="2">HDIG domain-containing protein</fullName>
    </submittedName>
</protein>
<dbReference type="SUPFAM" id="SSF109604">
    <property type="entry name" value="HD-domain/PDEase-like"/>
    <property type="match status" value="1"/>
</dbReference>
<proteinExistence type="predicted"/>
<organism evidence="2 3">
    <name type="scientific">Parabacteroides faecalis</name>
    <dbReference type="NCBI Taxonomy" id="2924040"/>
    <lineage>
        <taxon>Bacteria</taxon>
        <taxon>Pseudomonadati</taxon>
        <taxon>Bacteroidota</taxon>
        <taxon>Bacteroidia</taxon>
        <taxon>Bacteroidales</taxon>
        <taxon>Tannerellaceae</taxon>
        <taxon>Parabacteroides</taxon>
    </lineage>
</organism>
<dbReference type="Pfam" id="PF01966">
    <property type="entry name" value="HD"/>
    <property type="match status" value="1"/>
</dbReference>
<dbReference type="InterPro" id="IPR006675">
    <property type="entry name" value="HDIG_dom"/>
</dbReference>
<dbReference type="InterPro" id="IPR051094">
    <property type="entry name" value="Diverse_Catalytic_Enzymes"/>
</dbReference>
<dbReference type="InterPro" id="IPR003607">
    <property type="entry name" value="HD/PDEase_dom"/>
</dbReference>
<dbReference type="EMBL" id="JAKZMM010000034">
    <property type="protein sequence ID" value="MCJ2381488.1"/>
    <property type="molecule type" value="Genomic_DNA"/>
</dbReference>
<gene>
    <name evidence="2" type="ORF">MUN53_12865</name>
</gene>
<dbReference type="RefSeq" id="WP_022455753.1">
    <property type="nucleotide sequence ID" value="NZ_JAKZMM010000034.1"/>
</dbReference>
<dbReference type="InterPro" id="IPR006674">
    <property type="entry name" value="HD_domain"/>
</dbReference>
<keyword evidence="3" id="KW-1185">Reference proteome</keyword>
<feature type="domain" description="HD" evidence="1">
    <location>
        <begin position="24"/>
        <end position="140"/>
    </location>
</feature>